<dbReference type="PRINTS" id="PR00080">
    <property type="entry name" value="SDRFAMILY"/>
</dbReference>
<dbReference type="GO" id="GO:0016491">
    <property type="term" value="F:oxidoreductase activity"/>
    <property type="evidence" value="ECO:0007669"/>
    <property type="project" value="UniProtKB-KW"/>
</dbReference>
<comment type="similarity">
    <text evidence="1 3">Belongs to the short-chain dehydrogenases/reductases (SDR) family.</text>
</comment>
<evidence type="ECO:0000256" key="2">
    <source>
        <dbReference type="ARBA" id="ARBA00023002"/>
    </source>
</evidence>
<dbReference type="SUPFAM" id="SSF51735">
    <property type="entry name" value="NAD(P)-binding Rossmann-fold domains"/>
    <property type="match status" value="1"/>
</dbReference>
<organism evidence="5 6">
    <name type="scientific">Desulfobotulus alkaliphilus</name>
    <dbReference type="NCBI Taxonomy" id="622671"/>
    <lineage>
        <taxon>Bacteria</taxon>
        <taxon>Pseudomonadati</taxon>
        <taxon>Thermodesulfobacteriota</taxon>
        <taxon>Desulfobacteria</taxon>
        <taxon>Desulfobacterales</taxon>
        <taxon>Desulfobacteraceae</taxon>
        <taxon>Desulfobotulus</taxon>
    </lineage>
</organism>
<dbReference type="PANTHER" id="PTHR45024:SF2">
    <property type="entry name" value="SCP2 DOMAIN-CONTAINING PROTEIN"/>
    <property type="match status" value="1"/>
</dbReference>
<dbReference type="PRINTS" id="PR00081">
    <property type="entry name" value="GDHRDH"/>
</dbReference>
<keyword evidence="6" id="KW-1185">Reference proteome</keyword>
<reference evidence="5 6" key="1">
    <citation type="submission" date="2019-07" db="EMBL/GenBank/DDBJ databases">
        <title>Genome sequencing of 100 strains of the haloalkaliphilic chemolithoautotrophic sulfur-oxidizing bacterium Thioalkalivibrio.</title>
        <authorList>
            <person name="Muyzer G."/>
        </authorList>
    </citation>
    <scope>NUCLEOTIDE SEQUENCE [LARGE SCALE GENOMIC DNA]</scope>
    <source>
        <strain evidence="5 6">ASO4-4</strain>
    </source>
</reference>
<feature type="domain" description="Ketoreductase" evidence="4">
    <location>
        <begin position="13"/>
        <end position="209"/>
    </location>
</feature>
<dbReference type="EMBL" id="VLLC01000011">
    <property type="protein sequence ID" value="TWI72240.1"/>
    <property type="molecule type" value="Genomic_DNA"/>
</dbReference>
<dbReference type="InterPro" id="IPR020904">
    <property type="entry name" value="Sc_DH/Rdtase_CS"/>
</dbReference>
<keyword evidence="2" id="KW-0560">Oxidoreductase</keyword>
<dbReference type="InterPro" id="IPR002347">
    <property type="entry name" value="SDR_fam"/>
</dbReference>
<dbReference type="PROSITE" id="PS00061">
    <property type="entry name" value="ADH_SHORT"/>
    <property type="match status" value="1"/>
</dbReference>
<dbReference type="InterPro" id="IPR051687">
    <property type="entry name" value="Peroxisomal_Beta-Oxidation"/>
</dbReference>
<dbReference type="InterPro" id="IPR036291">
    <property type="entry name" value="NAD(P)-bd_dom_sf"/>
</dbReference>
<gene>
    <name evidence="5" type="ORF">LZ24_01646</name>
</gene>
<dbReference type="RefSeq" id="WP_144684381.1">
    <property type="nucleotide sequence ID" value="NZ_VLLC01000011.1"/>
</dbReference>
<evidence type="ECO:0000256" key="1">
    <source>
        <dbReference type="ARBA" id="ARBA00006484"/>
    </source>
</evidence>
<evidence type="ECO:0000259" key="4">
    <source>
        <dbReference type="SMART" id="SM00822"/>
    </source>
</evidence>
<protein>
    <submittedName>
        <fullName evidence="5">NAD(P)-dependent dehydrogenase (Short-subunit alcohol dehydrogenase family)</fullName>
    </submittedName>
</protein>
<dbReference type="Pfam" id="PF00106">
    <property type="entry name" value="adh_short"/>
    <property type="match status" value="1"/>
</dbReference>
<dbReference type="AlphaFoldDB" id="A0A562RV44"/>
<evidence type="ECO:0000313" key="5">
    <source>
        <dbReference type="EMBL" id="TWI72240.1"/>
    </source>
</evidence>
<dbReference type="PANTHER" id="PTHR45024">
    <property type="entry name" value="DEHYDROGENASES, SHORT CHAIN"/>
    <property type="match status" value="1"/>
</dbReference>
<evidence type="ECO:0000256" key="3">
    <source>
        <dbReference type="RuleBase" id="RU000363"/>
    </source>
</evidence>
<dbReference type="CDD" id="cd05353">
    <property type="entry name" value="hydroxyacyl-CoA-like_DH_SDR_c-like"/>
    <property type="match status" value="1"/>
</dbReference>
<comment type="caution">
    <text evidence="5">The sequence shown here is derived from an EMBL/GenBank/DDBJ whole genome shotgun (WGS) entry which is preliminary data.</text>
</comment>
<dbReference type="Gene3D" id="3.40.50.720">
    <property type="entry name" value="NAD(P)-binding Rossmann-like Domain"/>
    <property type="match status" value="1"/>
</dbReference>
<name>A0A562RV44_9BACT</name>
<dbReference type="SMART" id="SM00822">
    <property type="entry name" value="PKS_KR"/>
    <property type="match status" value="1"/>
</dbReference>
<evidence type="ECO:0000313" key="6">
    <source>
        <dbReference type="Proteomes" id="UP000318307"/>
    </source>
</evidence>
<proteinExistence type="inferred from homology"/>
<dbReference type="InterPro" id="IPR057326">
    <property type="entry name" value="KR_dom"/>
</dbReference>
<dbReference type="Proteomes" id="UP000318307">
    <property type="component" value="Unassembled WGS sequence"/>
</dbReference>
<dbReference type="OrthoDB" id="9802564at2"/>
<accession>A0A562RV44</accession>
<sequence length="302" mass="31721">MDQEKKPIRFDDQVVLITGAGGGLGRAYALEFARRGAKVVVNDIGAARDGAGNSEGPAAQVVEEILAMGGEAIASMDSVADPDGGEAMVASAVGTFGRLDVLVNNAGNLKDVSLVKMQPQDWNAVLDVHLKGAFCVTAPALRVMKNQNYGRILFTTSAAGLYGNFGQSHYAAAKMGLVGMMQSVCIEGRKNNIQANAIAPLAASRMTEDLLPPEVLENMDPATVAPLVLWLCSSACGESGSIFNMGLGCLNRVQLVTGRGVRFDPKKAMAPEELAGMWPEVLSMEGAAAYSDMNAFIFGLFS</sequence>